<protein>
    <recommendedName>
        <fullName evidence="2">Antitoxin</fullName>
    </recommendedName>
</protein>
<dbReference type="InterPro" id="IPR006442">
    <property type="entry name" value="Antitoxin_Phd/YefM"/>
</dbReference>
<gene>
    <name evidence="3" type="ORF">JHL17_02495</name>
</gene>
<proteinExistence type="inferred from homology"/>
<dbReference type="RefSeq" id="WP_200190471.1">
    <property type="nucleotide sequence ID" value="NZ_JAENHM010000007.1"/>
</dbReference>
<organism evidence="3 4">
    <name type="scientific">Azospirillum endophyticum</name>
    <dbReference type="NCBI Taxonomy" id="2800326"/>
    <lineage>
        <taxon>Bacteria</taxon>
        <taxon>Pseudomonadati</taxon>
        <taxon>Pseudomonadota</taxon>
        <taxon>Alphaproteobacteria</taxon>
        <taxon>Rhodospirillales</taxon>
        <taxon>Azospirillaceae</taxon>
        <taxon>Azospirillum</taxon>
    </lineage>
</organism>
<reference evidence="4" key="1">
    <citation type="submission" date="2021-01" db="EMBL/GenBank/DDBJ databases">
        <title>Genome public.</title>
        <authorList>
            <person name="Liu C."/>
            <person name="Sun Q."/>
        </authorList>
    </citation>
    <scope>NUCLEOTIDE SEQUENCE [LARGE SCALE GENOMIC DNA]</scope>
    <source>
        <strain evidence="4">YIM B02556</strain>
    </source>
</reference>
<dbReference type="NCBIfam" id="TIGR01552">
    <property type="entry name" value="phd_fam"/>
    <property type="match status" value="1"/>
</dbReference>
<evidence type="ECO:0000256" key="2">
    <source>
        <dbReference type="RuleBase" id="RU362080"/>
    </source>
</evidence>
<accession>A0ABS1EYM3</accession>
<keyword evidence="4" id="KW-1185">Reference proteome</keyword>
<comment type="function">
    <text evidence="2">Antitoxin component of a type II toxin-antitoxin (TA) system.</text>
</comment>
<dbReference type="EMBL" id="JAENHM010000007">
    <property type="protein sequence ID" value="MBK1836272.1"/>
    <property type="molecule type" value="Genomic_DNA"/>
</dbReference>
<name>A0ABS1EYM3_9PROT</name>
<dbReference type="Pfam" id="PF02604">
    <property type="entry name" value="PhdYeFM_antitox"/>
    <property type="match status" value="1"/>
</dbReference>
<sequence>MAVTTGGTPSSLRLFSGSRAKKPQAVRSNLTVELKAWHFAIIFLCGRSLEESMATSERVWQASDVRTNLPAVMDAALSGVPQVIRRRTGEEVVVVSRADYDRMRPSLKDFLMQARVEDGDEDDVDKALAQVRGAGAMGFAPRSGG</sequence>
<dbReference type="Gene3D" id="3.40.1620.10">
    <property type="entry name" value="YefM-like domain"/>
    <property type="match status" value="1"/>
</dbReference>
<dbReference type="InterPro" id="IPR036165">
    <property type="entry name" value="YefM-like_sf"/>
</dbReference>
<dbReference type="Proteomes" id="UP000652760">
    <property type="component" value="Unassembled WGS sequence"/>
</dbReference>
<evidence type="ECO:0000313" key="3">
    <source>
        <dbReference type="EMBL" id="MBK1836272.1"/>
    </source>
</evidence>
<comment type="caution">
    <text evidence="3">The sequence shown here is derived from an EMBL/GenBank/DDBJ whole genome shotgun (WGS) entry which is preliminary data.</text>
</comment>
<comment type="similarity">
    <text evidence="1 2">Belongs to the phD/YefM antitoxin family.</text>
</comment>
<dbReference type="SUPFAM" id="SSF143120">
    <property type="entry name" value="YefM-like"/>
    <property type="match status" value="1"/>
</dbReference>
<evidence type="ECO:0000256" key="1">
    <source>
        <dbReference type="ARBA" id="ARBA00009981"/>
    </source>
</evidence>
<evidence type="ECO:0000313" key="4">
    <source>
        <dbReference type="Proteomes" id="UP000652760"/>
    </source>
</evidence>